<comment type="caution">
    <text evidence="1">The sequence shown here is derived from an EMBL/GenBank/DDBJ whole genome shotgun (WGS) entry which is preliminary data.</text>
</comment>
<gene>
    <name evidence="1" type="ORF">PEVE_00039317</name>
</gene>
<sequence length="203" mass="22816">ITVTLLGGRNYRRRRIFSVLRGVAPQNLPFRHSAYEKFSLENKNCAECKADFRVDKRHIALLIEALRVTRWNHGILNPPLIATYADAVHSKGAVLHNCFGFIDGTVRPISRPISNQRVVYNGHKRVHALKFQAVSLSNGLIANIYGPVEGRMLAVSQLYDDLQNFAFDPVGRAICLYGDPANPLRVHLQAPFRVGILTRGMEM</sequence>
<evidence type="ECO:0000313" key="2">
    <source>
        <dbReference type="Proteomes" id="UP001159427"/>
    </source>
</evidence>
<feature type="non-terminal residue" evidence="1">
    <location>
        <position position="1"/>
    </location>
</feature>
<name>A0ABN8MR83_9CNID</name>
<feature type="non-terminal residue" evidence="1">
    <location>
        <position position="203"/>
    </location>
</feature>
<accession>A0ABN8MR83</accession>
<dbReference type="Proteomes" id="UP001159427">
    <property type="component" value="Unassembled WGS sequence"/>
</dbReference>
<proteinExistence type="predicted"/>
<organism evidence="1 2">
    <name type="scientific">Porites evermanni</name>
    <dbReference type="NCBI Taxonomy" id="104178"/>
    <lineage>
        <taxon>Eukaryota</taxon>
        <taxon>Metazoa</taxon>
        <taxon>Cnidaria</taxon>
        <taxon>Anthozoa</taxon>
        <taxon>Hexacorallia</taxon>
        <taxon>Scleractinia</taxon>
        <taxon>Fungiina</taxon>
        <taxon>Poritidae</taxon>
        <taxon>Porites</taxon>
    </lineage>
</organism>
<evidence type="ECO:0000313" key="1">
    <source>
        <dbReference type="EMBL" id="CAH3033691.1"/>
    </source>
</evidence>
<keyword evidence="2" id="KW-1185">Reference proteome</keyword>
<reference evidence="1 2" key="1">
    <citation type="submission" date="2022-05" db="EMBL/GenBank/DDBJ databases">
        <authorList>
            <consortium name="Genoscope - CEA"/>
            <person name="William W."/>
        </authorList>
    </citation>
    <scope>NUCLEOTIDE SEQUENCE [LARGE SCALE GENOMIC DNA]</scope>
</reference>
<protein>
    <recommendedName>
        <fullName evidence="3">DDE Tnp4 domain-containing protein</fullName>
    </recommendedName>
</protein>
<evidence type="ECO:0008006" key="3">
    <source>
        <dbReference type="Google" id="ProtNLM"/>
    </source>
</evidence>
<dbReference type="EMBL" id="CALNXI010000691">
    <property type="protein sequence ID" value="CAH3033691.1"/>
    <property type="molecule type" value="Genomic_DNA"/>
</dbReference>